<name>A0A9Q3YT27_9FLAO</name>
<dbReference type="AlphaFoldDB" id="A0A9Q3YT27"/>
<evidence type="ECO:0000313" key="3">
    <source>
        <dbReference type="EMBL" id="MCC9036696.1"/>
    </source>
</evidence>
<dbReference type="RefSeq" id="WP_191181222.1">
    <property type="nucleotide sequence ID" value="NZ_JACXXP010000043.1"/>
</dbReference>
<keyword evidence="1" id="KW-0732">Signal</keyword>
<evidence type="ECO:0000313" key="4">
    <source>
        <dbReference type="Proteomes" id="UP000603715"/>
    </source>
</evidence>
<dbReference type="EMBL" id="JAJJML010000001">
    <property type="protein sequence ID" value="MCC9036696.1"/>
    <property type="molecule type" value="Genomic_DNA"/>
</dbReference>
<feature type="chain" id="PRO_5040273817" evidence="1">
    <location>
        <begin position="19"/>
        <end position="226"/>
    </location>
</feature>
<evidence type="ECO:0000313" key="2">
    <source>
        <dbReference type="EMBL" id="MBD3906848.1"/>
    </source>
</evidence>
<evidence type="ECO:0000256" key="1">
    <source>
        <dbReference type="SAM" id="SignalP"/>
    </source>
</evidence>
<dbReference type="EMBL" id="JACXXP010000043">
    <property type="protein sequence ID" value="MBD3906848.1"/>
    <property type="molecule type" value="Genomic_DNA"/>
</dbReference>
<comment type="caution">
    <text evidence="3">The sequence shown here is derived from an EMBL/GenBank/DDBJ whole genome shotgun (WGS) entry which is preliminary data.</text>
</comment>
<gene>
    <name evidence="2" type="ORF">IEW27_19880</name>
    <name evidence="3" type="ORF">LNP80_21040</name>
</gene>
<evidence type="ECO:0000313" key="5">
    <source>
        <dbReference type="Proteomes" id="UP001107960"/>
    </source>
</evidence>
<proteinExistence type="predicted"/>
<reference evidence="4" key="2">
    <citation type="submission" date="2023-07" db="EMBL/GenBank/DDBJ databases">
        <title>Description of novel Chryseobacterium sp. strain C-2.</title>
        <authorList>
            <person name="Saticioglu I.B."/>
        </authorList>
    </citation>
    <scope>NUCLEOTIDE SEQUENCE [LARGE SCALE GENOMIC DNA]</scope>
    <source>
        <strain evidence="4">C-2</strain>
    </source>
</reference>
<protein>
    <submittedName>
        <fullName evidence="3">Uncharacterized protein</fullName>
    </submittedName>
</protein>
<sequence length="226" mass="27214">MKKNFLLLFCFISSFVFSQEYHFDYFIREQSIRVKPDKQEWISESFYDSVNNKSLVLRTQNNKVIATIHEKENRITHVFKVNKSKDNVTFVYKYSNQFPEQKTKDYDKENVIKVEKIDSLHYNIIVFKNAKLKRKKITGTVKIEKSQLDYVNFSADYSRTDEINEKIKSFLNPKFKYILSSQQTKYYNSGYAFEESTQKIEKTDLSIIVPKKLILKEYYYWSDFEE</sequence>
<keyword evidence="4" id="KW-1185">Reference proteome</keyword>
<accession>A0A9Q3YT27</accession>
<reference evidence="2" key="3">
    <citation type="submission" date="2024-05" db="EMBL/GenBank/DDBJ databases">
        <title>Description of novel Chryseobacterium sp. strain C-2.</title>
        <authorList>
            <person name="Saticioglu I.B."/>
        </authorList>
    </citation>
    <scope>NUCLEOTIDE SEQUENCE</scope>
    <source>
        <strain evidence="2">C-2</strain>
    </source>
</reference>
<reference evidence="3" key="1">
    <citation type="submission" date="2021-11" db="EMBL/GenBank/DDBJ databases">
        <title>Description of novel Chryseobacterium species.</title>
        <authorList>
            <person name="Saticioglu I.B."/>
            <person name="Ay H."/>
            <person name="Altun S."/>
            <person name="Duman M."/>
        </authorList>
    </citation>
    <scope>NUCLEOTIDE SEQUENCE</scope>
    <source>
        <strain evidence="3">C-39</strain>
    </source>
</reference>
<dbReference type="Proteomes" id="UP001107960">
    <property type="component" value="Unassembled WGS sequence"/>
</dbReference>
<feature type="signal peptide" evidence="1">
    <location>
        <begin position="1"/>
        <end position="18"/>
    </location>
</feature>
<dbReference type="Proteomes" id="UP000603715">
    <property type="component" value="Unassembled WGS sequence"/>
</dbReference>
<organism evidence="3 5">
    <name type="scientific">Chryseobacterium muglaense</name>
    <dbReference type="NCBI Taxonomy" id="2893752"/>
    <lineage>
        <taxon>Bacteria</taxon>
        <taxon>Pseudomonadati</taxon>
        <taxon>Bacteroidota</taxon>
        <taxon>Flavobacteriia</taxon>
        <taxon>Flavobacteriales</taxon>
        <taxon>Weeksellaceae</taxon>
        <taxon>Chryseobacterium group</taxon>
        <taxon>Chryseobacterium</taxon>
    </lineage>
</organism>